<dbReference type="STRING" id="1504633.A0A2T7CP65"/>
<dbReference type="Gene3D" id="1.10.8.430">
    <property type="entry name" value="Helical domain of apoptotic protease-activating factors"/>
    <property type="match status" value="1"/>
</dbReference>
<keyword evidence="4" id="KW-0547">Nucleotide-binding</keyword>
<evidence type="ECO:0000256" key="6">
    <source>
        <dbReference type="ARBA" id="ARBA00022840"/>
    </source>
</evidence>
<dbReference type="AlphaFoldDB" id="A0A2T7CP65"/>
<keyword evidence="2" id="KW-0433">Leucine-rich repeat</keyword>
<evidence type="ECO:0000259" key="7">
    <source>
        <dbReference type="Pfam" id="PF00931"/>
    </source>
</evidence>
<dbReference type="Gene3D" id="3.40.50.300">
    <property type="entry name" value="P-loop containing nucleotide triphosphate hydrolases"/>
    <property type="match status" value="1"/>
</dbReference>
<evidence type="ECO:0000256" key="5">
    <source>
        <dbReference type="ARBA" id="ARBA00022821"/>
    </source>
</evidence>
<keyword evidence="11" id="KW-1185">Reference proteome</keyword>
<proteinExistence type="inferred from homology"/>
<comment type="similarity">
    <text evidence="1">Belongs to the disease resistance NB-LRR family.</text>
</comment>
<evidence type="ECO:0000256" key="1">
    <source>
        <dbReference type="ARBA" id="ARBA00008894"/>
    </source>
</evidence>
<dbReference type="InterPro" id="IPR042197">
    <property type="entry name" value="Apaf_helical"/>
</dbReference>
<dbReference type="Gene3D" id="3.80.10.10">
    <property type="entry name" value="Ribonuclease Inhibitor"/>
    <property type="match status" value="2"/>
</dbReference>
<dbReference type="InterPro" id="IPR032675">
    <property type="entry name" value="LRR_dom_sf"/>
</dbReference>
<keyword evidence="5" id="KW-0611">Plant defense</keyword>
<evidence type="ECO:0000256" key="3">
    <source>
        <dbReference type="ARBA" id="ARBA00022737"/>
    </source>
</evidence>
<dbReference type="GO" id="GO:0005524">
    <property type="term" value="F:ATP binding"/>
    <property type="evidence" value="ECO:0007669"/>
    <property type="project" value="UniProtKB-KW"/>
</dbReference>
<keyword evidence="6" id="KW-0067">ATP-binding</keyword>
<sequence length="1237" mass="140874">MASGLLSPLLSSARKLLDLLWSSAAASGDPQGEHSTFSADLQRLERLLRRIQATLDDVGEREVQESYVKLWIAELTVLARDAEDVLDDYRYEMLRRRVQELQGSAAAAASSASRKRNHDEDGSISERIRKITRRFQIFTDRAALPLRPEEDDDGGTSERIGDIIRRFEEISRDRAALQLGPDVGRRIAWRDSQWESRSSSHLFDESLVFGRADEKERVIELVLSCSQGSKTHVLPVVGMGGIGKTTMAQMVYNDGRVQERFDLRGWVHVSETFDLRRLTIAIYESLTRGPCEYSELSSVHDVLKQKLCGKSVFMVLDDLWNERQSFWQDLLCPLKDAESVMILVTTRSKEVARLVQTVEPLVLGSLSEEHCWLLFQHYAFGDRIIDEESSLVHVGRKIMQKCGGLPLAVKSIGCLLRSKRNMQTWLEISESEFWEYSDDNDEIFCALRLSFYRLPARLKPCFLLCVLYPKGEPFTKDDMIHLWIAHGYIQTTGCKTPERIAGEYFDELNERSLIEPYLVHLDIRERPSFWKNSPGIRGSQSIRNANNGISLLETDASYSDIISLLETSLGTTKASLAFRNFRLHDMTWELAKSLSTSLLSAVVVDGGSLYLGQNMERLPFLVGGGRQNTHRYNTYNQINGSPGIGMNPSGQKNWLIDSMDDHVNLMSVACSTGNKHVNILTIENRVSQLHDMNYLRTLMLKQCTFFHIGIHEYRYLRILVLDSCNSGCISATQYLKLLRYLHVSNCDSMFGKNLKHLTESICHLYSLEKLIVTTCWKEFSMTPCHLFSLRYLQLSVRFSDWSLHPFCQFYNLDTLCLKKCDSIADLPICIGNLMSLKRLQLIQISNIKKLDHYSFRCQSNSYKSDLTKAIFPALEELEFDSLCDLQDWCGLQDSDCPKIQNITLRNCYKLRRIPYFGSVRNLIIRKLALADLQLSAYNELSQLQTLDIRYCKNLKSLMGLKNLCSLGSLYIAHCPQLIVLCKDKLPFRPQHVFVDDCPGLKEWCDEQELYYQVPKMVKISDIKWAKEYGVAYFQSCEHICLDILPEHKPELILSPDNLLPSELRLLKIGLFESSDGVPSFHRALSTLGKLEIRGCPKLVALMDLQELNVLHSLVIADCPLLQILAETKFPPLLASLIIEGCHKLPSLYLNSISNPSMFTELEVSDCQGLMYVGGLGCLGNLESLALLHCPLLELRELLLVIPESVAVFLCPKLKKWCELQSIEYLESLPDPSREVNV</sequence>
<dbReference type="Gene3D" id="1.10.10.10">
    <property type="entry name" value="Winged helix-like DNA-binding domain superfamily/Winged helix DNA-binding domain"/>
    <property type="match status" value="1"/>
</dbReference>
<name>A0A2T7CP65_9POAL</name>
<evidence type="ECO:0000256" key="2">
    <source>
        <dbReference type="ARBA" id="ARBA00022614"/>
    </source>
</evidence>
<dbReference type="PANTHER" id="PTHR36766">
    <property type="entry name" value="PLANT BROAD-SPECTRUM MILDEW RESISTANCE PROTEIN RPW8"/>
    <property type="match status" value="1"/>
</dbReference>
<evidence type="ECO:0000313" key="10">
    <source>
        <dbReference type="EMBL" id="PUZ45140.1"/>
    </source>
</evidence>
<feature type="domain" description="NB-ARC" evidence="7">
    <location>
        <begin position="213"/>
        <end position="381"/>
    </location>
</feature>
<dbReference type="EMBL" id="CM009756">
    <property type="protein sequence ID" value="PUZ45140.1"/>
    <property type="molecule type" value="Genomic_DNA"/>
</dbReference>
<dbReference type="Gene3D" id="1.20.5.4130">
    <property type="match status" value="1"/>
</dbReference>
<dbReference type="InterPro" id="IPR036388">
    <property type="entry name" value="WH-like_DNA-bd_sf"/>
</dbReference>
<dbReference type="GO" id="GO:0043531">
    <property type="term" value="F:ADP binding"/>
    <property type="evidence" value="ECO:0007669"/>
    <property type="project" value="InterPro"/>
</dbReference>
<dbReference type="SUPFAM" id="SSF52540">
    <property type="entry name" value="P-loop containing nucleoside triphosphate hydrolases"/>
    <property type="match status" value="1"/>
</dbReference>
<organism evidence="10 11">
    <name type="scientific">Panicum hallii var. hallii</name>
    <dbReference type="NCBI Taxonomy" id="1504633"/>
    <lineage>
        <taxon>Eukaryota</taxon>
        <taxon>Viridiplantae</taxon>
        <taxon>Streptophyta</taxon>
        <taxon>Embryophyta</taxon>
        <taxon>Tracheophyta</taxon>
        <taxon>Spermatophyta</taxon>
        <taxon>Magnoliopsida</taxon>
        <taxon>Liliopsida</taxon>
        <taxon>Poales</taxon>
        <taxon>Poaceae</taxon>
        <taxon>PACMAD clade</taxon>
        <taxon>Panicoideae</taxon>
        <taxon>Panicodae</taxon>
        <taxon>Paniceae</taxon>
        <taxon>Panicinae</taxon>
        <taxon>Panicum</taxon>
        <taxon>Panicum sect. Panicum</taxon>
    </lineage>
</organism>
<dbReference type="InterPro" id="IPR027417">
    <property type="entry name" value="P-loop_NTPase"/>
</dbReference>
<reference evidence="10 11" key="1">
    <citation type="submission" date="2018-04" db="EMBL/GenBank/DDBJ databases">
        <title>WGS assembly of Panicum hallii var. hallii HAL2.</title>
        <authorList>
            <person name="Lovell J."/>
            <person name="Jenkins J."/>
            <person name="Lowry D."/>
            <person name="Mamidi S."/>
            <person name="Sreedasyam A."/>
            <person name="Weng X."/>
            <person name="Barry K."/>
            <person name="Bonette J."/>
            <person name="Campitelli B."/>
            <person name="Daum C."/>
            <person name="Gordon S."/>
            <person name="Gould B."/>
            <person name="Lipzen A."/>
            <person name="MacQueen A."/>
            <person name="Palacio-Mejia J."/>
            <person name="Plott C."/>
            <person name="Shakirov E."/>
            <person name="Shu S."/>
            <person name="Yoshinaga Y."/>
            <person name="Zane M."/>
            <person name="Rokhsar D."/>
            <person name="Grimwood J."/>
            <person name="Schmutz J."/>
            <person name="Juenger T."/>
        </authorList>
    </citation>
    <scope>NUCLEOTIDE SEQUENCE [LARGE SCALE GENOMIC DNA]</scope>
    <source>
        <strain evidence="11">cv. HAL2</strain>
    </source>
</reference>
<evidence type="ECO:0000259" key="9">
    <source>
        <dbReference type="Pfam" id="PF23559"/>
    </source>
</evidence>
<dbReference type="GO" id="GO:0051707">
    <property type="term" value="P:response to other organism"/>
    <property type="evidence" value="ECO:0007669"/>
    <property type="project" value="UniProtKB-ARBA"/>
</dbReference>
<dbReference type="SUPFAM" id="SSF52058">
    <property type="entry name" value="L domain-like"/>
    <property type="match status" value="2"/>
</dbReference>
<dbReference type="OrthoDB" id="648133at2759"/>
<dbReference type="InterPro" id="IPR058922">
    <property type="entry name" value="WHD_DRP"/>
</dbReference>
<dbReference type="InterPro" id="IPR002182">
    <property type="entry name" value="NB-ARC"/>
</dbReference>
<evidence type="ECO:0000256" key="4">
    <source>
        <dbReference type="ARBA" id="ARBA00022741"/>
    </source>
</evidence>
<dbReference type="Pfam" id="PF00931">
    <property type="entry name" value="NB-ARC"/>
    <property type="match status" value="1"/>
</dbReference>
<dbReference type="Gramene" id="PUZ45140">
    <property type="protein sequence ID" value="PUZ45140"/>
    <property type="gene ID" value="GQ55_8G197300"/>
</dbReference>
<protein>
    <recommendedName>
        <fullName evidence="12">NB-ARC domain-containing protein</fullName>
    </recommendedName>
</protein>
<dbReference type="Pfam" id="PF18052">
    <property type="entry name" value="Rx_N"/>
    <property type="match status" value="1"/>
</dbReference>
<dbReference type="PANTHER" id="PTHR36766:SF55">
    <property type="entry name" value="OS11G0492900 PROTEIN"/>
    <property type="match status" value="1"/>
</dbReference>
<keyword evidence="3" id="KW-0677">Repeat</keyword>
<dbReference type="InterPro" id="IPR041118">
    <property type="entry name" value="Rx_N"/>
</dbReference>
<feature type="domain" description="Disease resistance N-terminal" evidence="8">
    <location>
        <begin position="14"/>
        <end position="104"/>
    </location>
</feature>
<dbReference type="PRINTS" id="PR00364">
    <property type="entry name" value="DISEASERSIST"/>
</dbReference>
<evidence type="ECO:0000313" key="11">
    <source>
        <dbReference type="Proteomes" id="UP000244336"/>
    </source>
</evidence>
<accession>A0A2T7CP65</accession>
<evidence type="ECO:0000259" key="8">
    <source>
        <dbReference type="Pfam" id="PF18052"/>
    </source>
</evidence>
<dbReference type="GO" id="GO:0006952">
    <property type="term" value="P:defense response"/>
    <property type="evidence" value="ECO:0007669"/>
    <property type="project" value="UniProtKB-KW"/>
</dbReference>
<dbReference type="Proteomes" id="UP000244336">
    <property type="component" value="Chromosome 8"/>
</dbReference>
<feature type="domain" description="Disease resistance protein winged helix" evidence="9">
    <location>
        <begin position="467"/>
        <end position="515"/>
    </location>
</feature>
<evidence type="ECO:0008006" key="12">
    <source>
        <dbReference type="Google" id="ProtNLM"/>
    </source>
</evidence>
<dbReference type="Pfam" id="PF23559">
    <property type="entry name" value="WHD_DRP"/>
    <property type="match status" value="1"/>
</dbReference>
<gene>
    <name evidence="10" type="ORF">GQ55_8G197300</name>
</gene>